<evidence type="ECO:0000259" key="9">
    <source>
        <dbReference type="SMART" id="SM01131"/>
    </source>
</evidence>
<evidence type="ECO:0000256" key="2">
    <source>
        <dbReference type="ARBA" id="ARBA00012146"/>
    </source>
</evidence>
<dbReference type="PANTHER" id="PTHR12112">
    <property type="entry name" value="BNIP - RELATED"/>
    <property type="match status" value="1"/>
</dbReference>
<gene>
    <name evidence="10" type="ORF">CCMP2556_LOCUS35825</name>
</gene>
<keyword evidence="5" id="KW-0464">Manganese</keyword>
<evidence type="ECO:0000256" key="4">
    <source>
        <dbReference type="ARBA" id="ARBA00022801"/>
    </source>
</evidence>
<evidence type="ECO:0000256" key="6">
    <source>
        <dbReference type="ARBA" id="ARBA00032535"/>
    </source>
</evidence>
<dbReference type="EMBL" id="CAXAMN010022806">
    <property type="protein sequence ID" value="CAK9072803.1"/>
    <property type="molecule type" value="Genomic_DNA"/>
</dbReference>
<reference evidence="10 11" key="1">
    <citation type="submission" date="2024-02" db="EMBL/GenBank/DDBJ databases">
        <authorList>
            <person name="Chen Y."/>
            <person name="Shah S."/>
            <person name="Dougan E. K."/>
            <person name="Thang M."/>
            <person name="Chan C."/>
        </authorList>
    </citation>
    <scope>NUCLEOTIDE SEQUENCE [LARGE SCALE GENOMIC DNA]</scope>
</reference>
<dbReference type="EC" id="3.6.1.1" evidence="2"/>
<evidence type="ECO:0000256" key="7">
    <source>
        <dbReference type="ARBA" id="ARBA00047820"/>
    </source>
</evidence>
<dbReference type="SUPFAM" id="SSF64182">
    <property type="entry name" value="DHH phosphoesterases"/>
    <property type="match status" value="1"/>
</dbReference>
<dbReference type="Gene3D" id="3.90.1640.10">
    <property type="entry name" value="inorganic pyrophosphatase (n-terminal core)"/>
    <property type="match status" value="1"/>
</dbReference>
<evidence type="ECO:0000313" key="11">
    <source>
        <dbReference type="Proteomes" id="UP001642484"/>
    </source>
</evidence>
<evidence type="ECO:0000256" key="5">
    <source>
        <dbReference type="ARBA" id="ARBA00023211"/>
    </source>
</evidence>
<dbReference type="InterPro" id="IPR038222">
    <property type="entry name" value="DHHA2_dom_sf"/>
</dbReference>
<keyword evidence="4" id="KW-0378">Hydrolase</keyword>
<dbReference type="Pfam" id="PF01368">
    <property type="entry name" value="DHH"/>
    <property type="match status" value="1"/>
</dbReference>
<keyword evidence="3" id="KW-0479">Metal-binding</keyword>
<feature type="domain" description="DHHA2" evidence="9">
    <location>
        <begin position="373"/>
        <end position="530"/>
    </location>
</feature>
<comment type="caution">
    <text evidence="10">The sequence shown here is derived from an EMBL/GenBank/DDBJ whole genome shotgun (WGS) entry which is preliminary data.</text>
</comment>
<evidence type="ECO:0000256" key="1">
    <source>
        <dbReference type="ARBA" id="ARBA00001936"/>
    </source>
</evidence>
<dbReference type="SMART" id="SM01131">
    <property type="entry name" value="DHHA2"/>
    <property type="match status" value="1"/>
</dbReference>
<sequence>MQGRSSAGAWRPTLLGWRLWPQTQVLSPARAAMAAVPRAKARLSEALAQGQALKVDQLKRLFGEDGIEILYEHVKPNEAGEIPADQLLEWLYGDGQGARMLSHLEVPGGATPRGGGDSPGGKSARTEKDIEKFGMLMEMSKTDEALAEYRAMAKDLAEEFQDKVANPTAEAFIEQLCVEKILQGALFVGHVKTDLDSIAGAIGGACLWQGTATRAEMDLNGEIMYALKWAGLEPPPFFDDHPGAAKPDAAGKLLPVCLVDHNEDKQMVPSLRDAPDRKKRIIGLIDHHALAESMASEKPLFMDVRPWGSMSSIVTHAFIRGNRMIPKAIARILLAAILSDTLNLQSVTTTNADRFLVTVLCILGECDDPDELARKMFRAKTEWIVGLGAYEMTRGDQKDFTANGWKVGIAVLEVTDTEPVLKVADELLMELRILKVEKGQLKNGQHDRRKELDFAYLFVVDVTQQLSYLLVAGGRELALAKSAFPEKPLREAKPGLKAPGNTIRAEETLMEVGGLVSRKAQFVPAFFAALNGGFSCHKEPNSTISEELAGIKEEDEVHAAIDALQKESFHDSVQVVRDYTRFREALDAS</sequence>
<dbReference type="Proteomes" id="UP001642484">
    <property type="component" value="Unassembled WGS sequence"/>
</dbReference>
<dbReference type="PANTHER" id="PTHR12112:SF22">
    <property type="entry name" value="MANGANESE-DEPENDENT INORGANIC PYROPHOSPHATASE-RELATED"/>
    <property type="match status" value="1"/>
</dbReference>
<evidence type="ECO:0000256" key="8">
    <source>
        <dbReference type="SAM" id="MobiDB-lite"/>
    </source>
</evidence>
<name>A0ABP0PAZ3_9DINO</name>
<protein>
    <recommendedName>
        <fullName evidence="2">inorganic diphosphatase</fullName>
        <ecNumber evidence="2">3.6.1.1</ecNumber>
    </recommendedName>
    <alternativeName>
        <fullName evidence="6">Pyrophosphate phospho-hydrolase</fullName>
    </alternativeName>
</protein>
<evidence type="ECO:0000256" key="3">
    <source>
        <dbReference type="ARBA" id="ARBA00022723"/>
    </source>
</evidence>
<dbReference type="InterPro" id="IPR001667">
    <property type="entry name" value="DDH_dom"/>
</dbReference>
<feature type="region of interest" description="Disordered" evidence="8">
    <location>
        <begin position="105"/>
        <end position="125"/>
    </location>
</feature>
<dbReference type="InterPro" id="IPR004097">
    <property type="entry name" value="DHHA2"/>
</dbReference>
<dbReference type="Gene3D" id="3.10.310.20">
    <property type="entry name" value="DHHA2 domain"/>
    <property type="match status" value="1"/>
</dbReference>
<proteinExistence type="predicted"/>
<keyword evidence="11" id="KW-1185">Reference proteome</keyword>
<comment type="catalytic activity">
    <reaction evidence="7">
        <text>diphosphate + H2O = 2 phosphate + H(+)</text>
        <dbReference type="Rhea" id="RHEA:24576"/>
        <dbReference type="ChEBI" id="CHEBI:15377"/>
        <dbReference type="ChEBI" id="CHEBI:15378"/>
        <dbReference type="ChEBI" id="CHEBI:33019"/>
        <dbReference type="ChEBI" id="CHEBI:43474"/>
        <dbReference type="EC" id="3.6.1.1"/>
    </reaction>
</comment>
<dbReference type="Pfam" id="PF02833">
    <property type="entry name" value="DHHA2"/>
    <property type="match status" value="1"/>
</dbReference>
<dbReference type="InterPro" id="IPR038763">
    <property type="entry name" value="DHH_sf"/>
</dbReference>
<organism evidence="10 11">
    <name type="scientific">Durusdinium trenchii</name>
    <dbReference type="NCBI Taxonomy" id="1381693"/>
    <lineage>
        <taxon>Eukaryota</taxon>
        <taxon>Sar</taxon>
        <taxon>Alveolata</taxon>
        <taxon>Dinophyceae</taxon>
        <taxon>Suessiales</taxon>
        <taxon>Symbiodiniaceae</taxon>
        <taxon>Durusdinium</taxon>
    </lineage>
</organism>
<evidence type="ECO:0000313" key="10">
    <source>
        <dbReference type="EMBL" id="CAK9072803.1"/>
    </source>
</evidence>
<comment type="cofactor">
    <cofactor evidence="1">
        <name>Mn(2+)</name>
        <dbReference type="ChEBI" id="CHEBI:29035"/>
    </cofactor>
</comment>
<accession>A0ABP0PAZ3</accession>